<evidence type="ECO:0000313" key="3">
    <source>
        <dbReference type="Proteomes" id="UP000762676"/>
    </source>
</evidence>
<accession>A0AAV4J038</accession>
<proteinExistence type="predicted"/>
<gene>
    <name evidence="2" type="ORF">ElyMa_004904600</name>
</gene>
<comment type="caution">
    <text evidence="2">The sequence shown here is derived from an EMBL/GenBank/DDBJ whole genome shotgun (WGS) entry which is preliminary data.</text>
</comment>
<evidence type="ECO:0000259" key="1">
    <source>
        <dbReference type="Pfam" id="PF09273"/>
    </source>
</evidence>
<dbReference type="SUPFAM" id="SSF81822">
    <property type="entry name" value="RuBisCo LSMT C-terminal, substrate-binding domain"/>
    <property type="match status" value="1"/>
</dbReference>
<keyword evidence="3" id="KW-1185">Reference proteome</keyword>
<protein>
    <submittedName>
        <fullName evidence="2">Histone-lysine N-methyltransferase</fullName>
    </submittedName>
</protein>
<dbReference type="InterPro" id="IPR036464">
    <property type="entry name" value="Rubisco_LSMT_subst-bd_sf"/>
</dbReference>
<evidence type="ECO:0000313" key="2">
    <source>
        <dbReference type="EMBL" id="GFS14337.1"/>
    </source>
</evidence>
<organism evidence="2 3">
    <name type="scientific">Elysia marginata</name>
    <dbReference type="NCBI Taxonomy" id="1093978"/>
    <lineage>
        <taxon>Eukaryota</taxon>
        <taxon>Metazoa</taxon>
        <taxon>Spiralia</taxon>
        <taxon>Lophotrochozoa</taxon>
        <taxon>Mollusca</taxon>
        <taxon>Gastropoda</taxon>
        <taxon>Heterobranchia</taxon>
        <taxon>Euthyneura</taxon>
        <taxon>Panpulmonata</taxon>
        <taxon>Sacoglossa</taxon>
        <taxon>Placobranchoidea</taxon>
        <taxon>Plakobranchidae</taxon>
        <taxon>Elysia</taxon>
    </lineage>
</organism>
<name>A0AAV4J038_9GAST</name>
<dbReference type="InterPro" id="IPR015353">
    <property type="entry name" value="Rubisco_LSMT_subst-bd"/>
</dbReference>
<dbReference type="EMBL" id="BMAT01009829">
    <property type="protein sequence ID" value="GFS14337.1"/>
    <property type="molecule type" value="Genomic_DNA"/>
</dbReference>
<dbReference type="AlphaFoldDB" id="A0AAV4J038"/>
<reference evidence="2 3" key="1">
    <citation type="journal article" date="2021" name="Elife">
        <title>Chloroplast acquisition without the gene transfer in kleptoplastic sea slugs, Plakobranchus ocellatus.</title>
        <authorList>
            <person name="Maeda T."/>
            <person name="Takahashi S."/>
            <person name="Yoshida T."/>
            <person name="Shimamura S."/>
            <person name="Takaki Y."/>
            <person name="Nagai Y."/>
            <person name="Toyoda A."/>
            <person name="Suzuki Y."/>
            <person name="Arimoto A."/>
            <person name="Ishii H."/>
            <person name="Satoh N."/>
            <person name="Nishiyama T."/>
            <person name="Hasebe M."/>
            <person name="Maruyama T."/>
            <person name="Minagawa J."/>
            <person name="Obokata J."/>
            <person name="Shigenobu S."/>
        </authorList>
    </citation>
    <scope>NUCLEOTIDE SEQUENCE [LARGE SCALE GENOMIC DNA]</scope>
</reference>
<sequence length="85" mass="9829">MDVLKDENQCVDTENEEKVWSFLHTRASLLLKAYPCSVEEDESTLDLPEASEVQKMASQLRVGERRILLNTIDYAEKKKENLKQS</sequence>
<feature type="domain" description="Rubisco LSMT substrate-binding" evidence="1">
    <location>
        <begin position="8"/>
        <end position="68"/>
    </location>
</feature>
<dbReference type="Gene3D" id="3.90.1420.10">
    <property type="entry name" value="Rubisco LSMT, substrate-binding domain"/>
    <property type="match status" value="1"/>
</dbReference>
<dbReference type="Proteomes" id="UP000762676">
    <property type="component" value="Unassembled WGS sequence"/>
</dbReference>
<dbReference type="Pfam" id="PF09273">
    <property type="entry name" value="Rubis-subs-bind"/>
    <property type="match status" value="1"/>
</dbReference>